<evidence type="ECO:0000313" key="3">
    <source>
        <dbReference type="EMBL" id="KAF9512883.1"/>
    </source>
</evidence>
<dbReference type="AlphaFoldDB" id="A0A9P6AVS5"/>
<keyword evidence="2" id="KW-0812">Transmembrane</keyword>
<protein>
    <submittedName>
        <fullName evidence="3">Uncharacterized protein</fullName>
    </submittedName>
</protein>
<evidence type="ECO:0000256" key="1">
    <source>
        <dbReference type="SAM" id="MobiDB-lite"/>
    </source>
</evidence>
<proteinExistence type="predicted"/>
<feature type="compositionally biased region" description="Low complexity" evidence="1">
    <location>
        <begin position="38"/>
        <end position="64"/>
    </location>
</feature>
<reference evidence="3" key="1">
    <citation type="journal article" date="2020" name="Nat. Commun.">
        <title>Large-scale genome sequencing of mycorrhizal fungi provides insights into the early evolution of symbiotic traits.</title>
        <authorList>
            <person name="Miyauchi S."/>
            <person name="Kiss E."/>
            <person name="Kuo A."/>
            <person name="Drula E."/>
            <person name="Kohler A."/>
            <person name="Sanchez-Garcia M."/>
            <person name="Morin E."/>
            <person name="Andreopoulos B."/>
            <person name="Barry K.W."/>
            <person name="Bonito G."/>
            <person name="Buee M."/>
            <person name="Carver A."/>
            <person name="Chen C."/>
            <person name="Cichocki N."/>
            <person name="Clum A."/>
            <person name="Culley D."/>
            <person name="Crous P.W."/>
            <person name="Fauchery L."/>
            <person name="Girlanda M."/>
            <person name="Hayes R.D."/>
            <person name="Keri Z."/>
            <person name="LaButti K."/>
            <person name="Lipzen A."/>
            <person name="Lombard V."/>
            <person name="Magnuson J."/>
            <person name="Maillard F."/>
            <person name="Murat C."/>
            <person name="Nolan M."/>
            <person name="Ohm R.A."/>
            <person name="Pangilinan J."/>
            <person name="Pereira M.F."/>
            <person name="Perotto S."/>
            <person name="Peter M."/>
            <person name="Pfister S."/>
            <person name="Riley R."/>
            <person name="Sitrit Y."/>
            <person name="Stielow J.B."/>
            <person name="Szollosi G."/>
            <person name="Zifcakova L."/>
            <person name="Stursova M."/>
            <person name="Spatafora J.W."/>
            <person name="Tedersoo L."/>
            <person name="Vaario L.M."/>
            <person name="Yamada A."/>
            <person name="Yan M."/>
            <person name="Wang P."/>
            <person name="Xu J."/>
            <person name="Bruns T."/>
            <person name="Baldrian P."/>
            <person name="Vilgalys R."/>
            <person name="Dunand C."/>
            <person name="Henrissat B."/>
            <person name="Grigoriev I.V."/>
            <person name="Hibbett D."/>
            <person name="Nagy L.G."/>
            <person name="Martin F.M."/>
        </authorList>
    </citation>
    <scope>NUCLEOTIDE SEQUENCE</scope>
    <source>
        <strain evidence="3">UP504</strain>
    </source>
</reference>
<feature type="compositionally biased region" description="Low complexity" evidence="1">
    <location>
        <begin position="269"/>
        <end position="278"/>
    </location>
</feature>
<feature type="region of interest" description="Disordered" evidence="1">
    <location>
        <begin position="238"/>
        <end position="278"/>
    </location>
</feature>
<feature type="compositionally biased region" description="Polar residues" evidence="1">
    <location>
        <begin position="323"/>
        <end position="345"/>
    </location>
</feature>
<name>A0A9P6AVS5_9AGAM</name>
<gene>
    <name evidence="3" type="ORF">BS47DRAFT_1393765</name>
</gene>
<sequence length="568" mass="60423">MSSDTTHLTPAPSSPTDGLCLIAIRRWDPSRSFPLHCSSSTDAPSSTSDVSSSRSPSSVPSNSSWAWDMPTSMVDSPTTTWSPNPTVSADTTTAMLCTYGGAWKDSTTQSSGPIPQATSGVPCGSSYSVTGGTPPPVSLSSNVNPPMTTPMGDGHPGTITHATSTTSTTTSVFNGGSSDPSIFKRAGVVAAIFTIVGMVSAMIILFLVIMCLRRRGRLRLEGAFTSFPADASGRGGMWNDDSGLVPPTSPTRVRRPLDEWDNEDAYAPSRDSLSDRSSAAMVQIPGAAVLHGGYLDLEHSSTDPFGDGSDGVILSATLRDYFSSDQGPSSTSSHSHWNTGTTSSAHDPVVTVPPVVTTRHSLAPSTTIGRGNVDPRMNPVHTTSLRAPGKSLQLRPQTVPSNDLDDVEMNLHLSPTPWTNQSAVTLSDAQDYGRRELTGARVAYKIIRDSETSKYRYLLLGVGFRINSNYDHCTISPNVTATEKVNYRVEAETTCDQPIFSTISGYLRIGLVFHIFVIENARGRSGDFPPIKAISHKNGDISPSLRVGGAAFSRNSCNISSMPCHEQT</sequence>
<evidence type="ECO:0000313" key="4">
    <source>
        <dbReference type="Proteomes" id="UP000886523"/>
    </source>
</evidence>
<accession>A0A9P6AVS5</accession>
<evidence type="ECO:0000256" key="2">
    <source>
        <dbReference type="SAM" id="Phobius"/>
    </source>
</evidence>
<feature type="compositionally biased region" description="Polar residues" evidence="1">
    <location>
        <begin position="73"/>
        <end position="84"/>
    </location>
</feature>
<feature type="region of interest" description="Disordered" evidence="1">
    <location>
        <begin position="36"/>
        <end position="84"/>
    </location>
</feature>
<feature type="transmembrane region" description="Helical" evidence="2">
    <location>
        <begin position="188"/>
        <end position="212"/>
    </location>
</feature>
<keyword evidence="4" id="KW-1185">Reference proteome</keyword>
<keyword evidence="2" id="KW-0472">Membrane</keyword>
<keyword evidence="2" id="KW-1133">Transmembrane helix</keyword>
<dbReference type="Proteomes" id="UP000886523">
    <property type="component" value="Unassembled WGS sequence"/>
</dbReference>
<dbReference type="EMBL" id="MU128980">
    <property type="protein sequence ID" value="KAF9512883.1"/>
    <property type="molecule type" value="Genomic_DNA"/>
</dbReference>
<feature type="region of interest" description="Disordered" evidence="1">
    <location>
        <begin position="323"/>
        <end position="349"/>
    </location>
</feature>
<organism evidence="3 4">
    <name type="scientific">Hydnum rufescens UP504</name>
    <dbReference type="NCBI Taxonomy" id="1448309"/>
    <lineage>
        <taxon>Eukaryota</taxon>
        <taxon>Fungi</taxon>
        <taxon>Dikarya</taxon>
        <taxon>Basidiomycota</taxon>
        <taxon>Agaricomycotina</taxon>
        <taxon>Agaricomycetes</taxon>
        <taxon>Cantharellales</taxon>
        <taxon>Hydnaceae</taxon>
        <taxon>Hydnum</taxon>
    </lineage>
</organism>
<comment type="caution">
    <text evidence="3">The sequence shown here is derived from an EMBL/GenBank/DDBJ whole genome shotgun (WGS) entry which is preliminary data.</text>
</comment>